<organism evidence="3 4">
    <name type="scientific">Hymenobacter fodinae</name>
    <dbReference type="NCBI Taxonomy" id="2510796"/>
    <lineage>
        <taxon>Bacteria</taxon>
        <taxon>Pseudomonadati</taxon>
        <taxon>Bacteroidota</taxon>
        <taxon>Cytophagia</taxon>
        <taxon>Cytophagales</taxon>
        <taxon>Hymenobacteraceae</taxon>
        <taxon>Hymenobacter</taxon>
    </lineage>
</organism>
<accession>A0A4Z0P5S4</accession>
<feature type="signal peptide" evidence="2">
    <location>
        <begin position="1"/>
        <end position="22"/>
    </location>
</feature>
<feature type="compositionally biased region" description="Low complexity" evidence="1">
    <location>
        <begin position="27"/>
        <end position="47"/>
    </location>
</feature>
<keyword evidence="2" id="KW-0732">Signal</keyword>
<protein>
    <recommendedName>
        <fullName evidence="5">Lipoprotein</fullName>
    </recommendedName>
</protein>
<evidence type="ECO:0000256" key="2">
    <source>
        <dbReference type="SAM" id="SignalP"/>
    </source>
</evidence>
<evidence type="ECO:0000256" key="1">
    <source>
        <dbReference type="SAM" id="MobiDB-lite"/>
    </source>
</evidence>
<reference evidence="3 4" key="1">
    <citation type="submission" date="2019-04" db="EMBL/GenBank/DDBJ databases">
        <authorList>
            <person name="Feng G."/>
            <person name="Zhang J."/>
            <person name="Zhu H."/>
        </authorList>
    </citation>
    <scope>NUCLEOTIDE SEQUENCE [LARGE SCALE GENOMIC DNA]</scope>
    <source>
        <strain evidence="3 4">92R-1</strain>
    </source>
</reference>
<dbReference type="AlphaFoldDB" id="A0A4Z0P5S4"/>
<feature type="compositionally biased region" description="Basic and acidic residues" evidence="1">
    <location>
        <begin position="182"/>
        <end position="217"/>
    </location>
</feature>
<gene>
    <name evidence="3" type="ORF">EU556_08340</name>
</gene>
<comment type="caution">
    <text evidence="3">The sequence shown here is derived from an EMBL/GenBank/DDBJ whole genome shotgun (WGS) entry which is preliminary data.</text>
</comment>
<sequence>MKKTLLLLSCAAGLTLASCSQNKTEDTATTTAADGTTTTTTTTTTQTSYSEDAIQRRADRMAADMAAKMKLDDATRTKIRTVYITRGQRIGELQQKYASDTTGMAAAMRDVYASSDAEMKSVFTDPTQYSAYESSRTEYMDDRYMDDDAMSSSSSMDSSSMSSSTSGSMSASSGSDMGSGDGKVKIKRDGDVKLKDSEGNKAKIDADDATIKTKPADGGKTVIK</sequence>
<proteinExistence type="predicted"/>
<evidence type="ECO:0008006" key="5">
    <source>
        <dbReference type="Google" id="ProtNLM"/>
    </source>
</evidence>
<dbReference type="EMBL" id="SRLA01000002">
    <property type="protein sequence ID" value="TGE07753.1"/>
    <property type="molecule type" value="Genomic_DNA"/>
</dbReference>
<dbReference type="OrthoDB" id="883400at2"/>
<feature type="region of interest" description="Disordered" evidence="1">
    <location>
        <begin position="146"/>
        <end position="224"/>
    </location>
</feature>
<dbReference type="Proteomes" id="UP000298337">
    <property type="component" value="Unassembled WGS sequence"/>
</dbReference>
<evidence type="ECO:0000313" key="3">
    <source>
        <dbReference type="EMBL" id="TGE07753.1"/>
    </source>
</evidence>
<feature type="region of interest" description="Disordered" evidence="1">
    <location>
        <begin position="25"/>
        <end position="49"/>
    </location>
</feature>
<dbReference type="RefSeq" id="WP_135433127.1">
    <property type="nucleotide sequence ID" value="NZ_SRLA01000002.1"/>
</dbReference>
<dbReference type="PROSITE" id="PS51257">
    <property type="entry name" value="PROKAR_LIPOPROTEIN"/>
    <property type="match status" value="1"/>
</dbReference>
<keyword evidence="4" id="KW-1185">Reference proteome</keyword>
<evidence type="ECO:0000313" key="4">
    <source>
        <dbReference type="Proteomes" id="UP000298337"/>
    </source>
</evidence>
<feature type="chain" id="PRO_5021503157" description="Lipoprotein" evidence="2">
    <location>
        <begin position="23"/>
        <end position="224"/>
    </location>
</feature>
<name>A0A4Z0P5S4_9BACT</name>
<feature type="compositionally biased region" description="Low complexity" evidence="1">
    <location>
        <begin position="150"/>
        <end position="178"/>
    </location>
</feature>